<dbReference type="SUPFAM" id="SSF52540">
    <property type="entry name" value="P-loop containing nucleoside triphosphate hydrolases"/>
    <property type="match status" value="1"/>
</dbReference>
<keyword evidence="2" id="KW-0547">Nucleotide-binding</keyword>
<feature type="domain" description="ABC transporter" evidence="4">
    <location>
        <begin position="25"/>
        <end position="261"/>
    </location>
</feature>
<comment type="caution">
    <text evidence="5">The sequence shown here is derived from an EMBL/GenBank/DDBJ whole genome shotgun (WGS) entry which is preliminary data.</text>
</comment>
<dbReference type="Pfam" id="PF00005">
    <property type="entry name" value="ABC_tran"/>
    <property type="match status" value="1"/>
</dbReference>
<dbReference type="Gene3D" id="3.40.50.300">
    <property type="entry name" value="P-loop containing nucleotide triphosphate hydrolases"/>
    <property type="match status" value="1"/>
</dbReference>
<organism evidence="5 6">
    <name type="scientific">Solidesulfovibrio fructosivorans JJ]</name>
    <dbReference type="NCBI Taxonomy" id="596151"/>
    <lineage>
        <taxon>Bacteria</taxon>
        <taxon>Pseudomonadati</taxon>
        <taxon>Thermodesulfobacteriota</taxon>
        <taxon>Desulfovibrionia</taxon>
        <taxon>Desulfovibrionales</taxon>
        <taxon>Desulfovibrionaceae</taxon>
        <taxon>Solidesulfovibrio</taxon>
    </lineage>
</organism>
<sequence length="276" mass="30178">MAAFAFKMLRFHETDAQNVMTKPFIEIRGLKKAFSGQPVLRGVDMTVPEGEVTAVIGKSGEGKSVLLKHIIGLLAPDSGDILFDGAPLAAASHAEQREFRRKCSYMFQNMALFDSMTVYDNIALPLRETARLSETETGNRVRAMAERLELGGILGKYPSQISGGMQKRVALARALVTEPRLILFDEPTTGLDPIRKASVLALIDQSRRQFGFTAILVSHDIPDVFDVSGHVAMLDEGRIVWEGAPQAITACEDPVVRRFLAGEPEPVAAERIAQAD</sequence>
<proteinExistence type="predicted"/>
<dbReference type="InterPro" id="IPR027417">
    <property type="entry name" value="P-loop_NTPase"/>
</dbReference>
<evidence type="ECO:0000313" key="6">
    <source>
        <dbReference type="Proteomes" id="UP000006250"/>
    </source>
</evidence>
<evidence type="ECO:0000256" key="3">
    <source>
        <dbReference type="ARBA" id="ARBA00022840"/>
    </source>
</evidence>
<dbReference type="GO" id="GO:0005524">
    <property type="term" value="F:ATP binding"/>
    <property type="evidence" value="ECO:0007669"/>
    <property type="project" value="UniProtKB-KW"/>
</dbReference>
<evidence type="ECO:0000259" key="4">
    <source>
        <dbReference type="PROSITE" id="PS50893"/>
    </source>
</evidence>
<reference evidence="5 6" key="1">
    <citation type="submission" date="2010-08" db="EMBL/GenBank/DDBJ databases">
        <title>The draft genome of Desulfovibrio fructosovorans JJ.</title>
        <authorList>
            <consortium name="US DOE Joint Genome Institute (JGI-PGF)"/>
            <person name="Lucas S."/>
            <person name="Copeland A."/>
            <person name="Lapidus A."/>
            <person name="Cheng J.-F."/>
            <person name="Bruce D."/>
            <person name="Goodwin L."/>
            <person name="Pitluck S."/>
            <person name="Land M.L."/>
            <person name="Hauser L."/>
            <person name="Chang Y.-J."/>
            <person name="Jeffries C."/>
            <person name="Wall J.D."/>
            <person name="Stahl D.A."/>
            <person name="Arkin A.P."/>
            <person name="Dehal P."/>
            <person name="Stolyar S.M."/>
            <person name="Hazen T.C."/>
            <person name="Woyke T.J."/>
        </authorList>
    </citation>
    <scope>NUCLEOTIDE SEQUENCE [LARGE SCALE GENOMIC DNA]</scope>
    <source>
        <strain evidence="5 6">JJ</strain>
    </source>
</reference>
<dbReference type="GO" id="GO:0016887">
    <property type="term" value="F:ATP hydrolysis activity"/>
    <property type="evidence" value="ECO:0007669"/>
    <property type="project" value="InterPro"/>
</dbReference>
<protein>
    <submittedName>
        <fullName evidence="5">ABC transporter related protein</fullName>
    </submittedName>
</protein>
<evidence type="ECO:0000256" key="1">
    <source>
        <dbReference type="ARBA" id="ARBA00022448"/>
    </source>
</evidence>
<keyword evidence="1" id="KW-0813">Transport</keyword>
<dbReference type="STRING" id="596151.DesfrDRAFT_3133"/>
<keyword evidence="3" id="KW-0067">ATP-binding</keyword>
<dbReference type="EMBL" id="AECZ01000025">
    <property type="protein sequence ID" value="EFL50113.1"/>
    <property type="molecule type" value="Genomic_DNA"/>
</dbReference>
<dbReference type="SMART" id="SM00382">
    <property type="entry name" value="AAA"/>
    <property type="match status" value="1"/>
</dbReference>
<evidence type="ECO:0000256" key="2">
    <source>
        <dbReference type="ARBA" id="ARBA00022741"/>
    </source>
</evidence>
<dbReference type="Proteomes" id="UP000006250">
    <property type="component" value="Unassembled WGS sequence"/>
</dbReference>
<dbReference type="AlphaFoldDB" id="E1JZT3"/>
<dbReference type="eggNOG" id="COG1127">
    <property type="taxonomic scope" value="Bacteria"/>
</dbReference>
<evidence type="ECO:0000313" key="5">
    <source>
        <dbReference type="EMBL" id="EFL50113.1"/>
    </source>
</evidence>
<dbReference type="PANTHER" id="PTHR43023">
    <property type="entry name" value="PROTEIN TRIGALACTOSYLDIACYLGLYCEROL 3, CHLOROPLASTIC"/>
    <property type="match status" value="1"/>
</dbReference>
<dbReference type="InterPro" id="IPR017871">
    <property type="entry name" value="ABC_transporter-like_CS"/>
</dbReference>
<gene>
    <name evidence="5" type="ORF">DesfrDRAFT_3133</name>
</gene>
<dbReference type="PANTHER" id="PTHR43023:SF6">
    <property type="entry name" value="INTERMEMBRANE PHOSPHOLIPID TRANSPORT SYSTEM ATP-BINDING PROTEIN MLAF"/>
    <property type="match status" value="1"/>
</dbReference>
<dbReference type="PROSITE" id="PS50893">
    <property type="entry name" value="ABC_TRANSPORTER_2"/>
    <property type="match status" value="1"/>
</dbReference>
<dbReference type="PROSITE" id="PS00211">
    <property type="entry name" value="ABC_TRANSPORTER_1"/>
    <property type="match status" value="1"/>
</dbReference>
<name>E1JZT3_SOLFR</name>
<dbReference type="InterPro" id="IPR003593">
    <property type="entry name" value="AAA+_ATPase"/>
</dbReference>
<keyword evidence="6" id="KW-1185">Reference proteome</keyword>
<accession>E1JZT3</accession>
<dbReference type="InterPro" id="IPR003439">
    <property type="entry name" value="ABC_transporter-like_ATP-bd"/>
</dbReference>